<dbReference type="AlphaFoldDB" id="A0A849C2N0"/>
<dbReference type="EMBL" id="JABEMA010000219">
    <property type="protein sequence ID" value="NNH23908.1"/>
    <property type="molecule type" value="Genomic_DNA"/>
</dbReference>
<comment type="caution">
    <text evidence="1">The sequence shown here is derived from an EMBL/GenBank/DDBJ whole genome shotgun (WGS) entry which is preliminary data.</text>
</comment>
<protein>
    <submittedName>
        <fullName evidence="1">DUF1059 domain-containing protein</fullName>
    </submittedName>
</protein>
<dbReference type="InterPro" id="IPR009409">
    <property type="entry name" value="DUF1059"/>
</dbReference>
<keyword evidence="2" id="KW-1185">Reference proteome</keyword>
<dbReference type="Pfam" id="PF06348">
    <property type="entry name" value="DUF1059"/>
    <property type="match status" value="1"/>
</dbReference>
<name>A0A849C2N0_9ACTN</name>
<sequence length="56" mass="6102">MKVFRCGDVVPGCTTELRGDDEEAVLEAVERHARAQHGVAPDAELVGVVRDRVREG</sequence>
<gene>
    <name evidence="1" type="ORF">HLB09_12590</name>
</gene>
<accession>A0A849C2N0</accession>
<evidence type="ECO:0000313" key="2">
    <source>
        <dbReference type="Proteomes" id="UP000555552"/>
    </source>
</evidence>
<dbReference type="Proteomes" id="UP000555552">
    <property type="component" value="Unassembled WGS sequence"/>
</dbReference>
<dbReference type="RefSeq" id="WP_171203693.1">
    <property type="nucleotide sequence ID" value="NZ_BAAANP010000012.1"/>
</dbReference>
<reference evidence="1 2" key="1">
    <citation type="submission" date="2020-05" db="EMBL/GenBank/DDBJ databases">
        <title>MicrobeNet Type strains.</title>
        <authorList>
            <person name="Nicholson A.C."/>
        </authorList>
    </citation>
    <scope>NUCLEOTIDE SEQUENCE [LARGE SCALE GENOMIC DNA]</scope>
    <source>
        <strain evidence="1 2">JCM 14547</strain>
    </source>
</reference>
<proteinExistence type="predicted"/>
<organism evidence="1 2">
    <name type="scientific">Pseudokineococcus marinus</name>
    <dbReference type="NCBI Taxonomy" id="351215"/>
    <lineage>
        <taxon>Bacteria</taxon>
        <taxon>Bacillati</taxon>
        <taxon>Actinomycetota</taxon>
        <taxon>Actinomycetes</taxon>
        <taxon>Kineosporiales</taxon>
        <taxon>Kineosporiaceae</taxon>
        <taxon>Pseudokineococcus</taxon>
    </lineage>
</organism>
<evidence type="ECO:0000313" key="1">
    <source>
        <dbReference type="EMBL" id="NNH23908.1"/>
    </source>
</evidence>